<evidence type="ECO:0000313" key="2">
    <source>
        <dbReference type="Proteomes" id="UP000502894"/>
    </source>
</evidence>
<dbReference type="AlphaFoldDB" id="A0A6F8T7H7"/>
<dbReference type="KEGG" id="lant:TUM19329_23430"/>
<dbReference type="Proteomes" id="UP000502894">
    <property type="component" value="Chromosome"/>
</dbReference>
<dbReference type="EMBL" id="AP022839">
    <property type="protein sequence ID" value="BCA95982.1"/>
    <property type="molecule type" value="Genomic_DNA"/>
</dbReference>
<protein>
    <submittedName>
        <fullName evidence="1">Uncharacterized protein</fullName>
    </submittedName>
</protein>
<name>A0A6F8T7H7_9GAMM</name>
<sequence>MNMGDKFQNKINEGMDRMQASHTPSLTTKEIPCLSCSPYLWATRILIALNIPMSMTMKVPNNQLTRAPAANTSEPN</sequence>
<organism evidence="1 2">
    <name type="scientific">Legionella antarctica</name>
    <dbReference type="NCBI Taxonomy" id="2708020"/>
    <lineage>
        <taxon>Bacteria</taxon>
        <taxon>Pseudomonadati</taxon>
        <taxon>Pseudomonadota</taxon>
        <taxon>Gammaproteobacteria</taxon>
        <taxon>Legionellales</taxon>
        <taxon>Legionellaceae</taxon>
        <taxon>Legionella</taxon>
    </lineage>
</organism>
<proteinExistence type="predicted"/>
<accession>A0A6F8T7H7</accession>
<keyword evidence="2" id="KW-1185">Reference proteome</keyword>
<gene>
    <name evidence="1" type="ORF">TUM19329_23430</name>
</gene>
<evidence type="ECO:0000313" key="1">
    <source>
        <dbReference type="EMBL" id="BCA95982.1"/>
    </source>
</evidence>
<reference evidence="1" key="1">
    <citation type="journal article" date="2020" name="Microbiol. Resour. Announc.">
        <title>Complete Genome Sequence of Novel Psychrotolerant Legionella Strain TUM19329, Isolated from Antarctic Lake Sediment.</title>
        <authorList>
            <person name="Shimada S."/>
            <person name="Nakai R."/>
            <person name="Aoki K."/>
            <person name="Shimoeda N."/>
            <person name="Ohno G."/>
            <person name="Miyazaki Y."/>
            <person name="Kudoh S."/>
            <person name="Imura S."/>
            <person name="Watanabe K."/>
            <person name="Ishii Y."/>
            <person name="Tateda K."/>
        </authorList>
    </citation>
    <scope>NUCLEOTIDE SEQUENCE [LARGE SCALE GENOMIC DNA]</scope>
    <source>
        <strain evidence="1">TUM19329</strain>
    </source>
</reference>